<protein>
    <submittedName>
        <fullName evidence="1">Uncharacterized protein</fullName>
    </submittedName>
</protein>
<keyword evidence="2" id="KW-1185">Reference proteome</keyword>
<sequence>MDFASSDELPRWGQLPTEQYLIRHWDPSSPESADQQRARLIKEFLRLDPIPRDIWFTEYETAPADGGPRIPTEEEITNILRPWRSDLMRYRAWKLWQKGHDKENPVIIRTYYDPDDDERVESWANLSEEYEDVSHWSILDDPELFNFEGSDWRQVFYILPELSKLADGYARHRNWALYNEHQVNFKKELNEVKRKYPTRWRSDLNLLVTENVETRPLLHYNSTTQVLIADKEAFQTDQFLLVLLDAKQNITMQTRIDISEERLTLCSLDWFRRYTPTEMEEPGTIGEAFFVDGEPGKELYQWTKQDLEGDPISDVSGVTNDVSRSDV</sequence>
<evidence type="ECO:0000313" key="2">
    <source>
        <dbReference type="Proteomes" id="UP001610334"/>
    </source>
</evidence>
<evidence type="ECO:0000313" key="1">
    <source>
        <dbReference type="EMBL" id="KAL2811470.1"/>
    </source>
</evidence>
<dbReference type="Proteomes" id="UP001610334">
    <property type="component" value="Unassembled WGS sequence"/>
</dbReference>
<reference evidence="1 2" key="1">
    <citation type="submission" date="2024-07" db="EMBL/GenBank/DDBJ databases">
        <title>Section-level genome sequencing and comparative genomics of Aspergillus sections Usti and Cavernicolus.</title>
        <authorList>
            <consortium name="Lawrence Berkeley National Laboratory"/>
            <person name="Nybo J.L."/>
            <person name="Vesth T.C."/>
            <person name="Theobald S."/>
            <person name="Frisvad J.C."/>
            <person name="Larsen T.O."/>
            <person name="Kjaerboelling I."/>
            <person name="Rothschild-Mancinelli K."/>
            <person name="Lyhne E.K."/>
            <person name="Kogle M.E."/>
            <person name="Barry K."/>
            <person name="Clum A."/>
            <person name="Na H."/>
            <person name="Ledsgaard L."/>
            <person name="Lin J."/>
            <person name="Lipzen A."/>
            <person name="Kuo A."/>
            <person name="Riley R."/>
            <person name="Mondo S."/>
            <person name="Labutti K."/>
            <person name="Haridas S."/>
            <person name="Pangalinan J."/>
            <person name="Salamov A.A."/>
            <person name="Simmons B.A."/>
            <person name="Magnuson J.K."/>
            <person name="Chen J."/>
            <person name="Drula E."/>
            <person name="Henrissat B."/>
            <person name="Wiebenga A."/>
            <person name="Lubbers R.J."/>
            <person name="Gomes A.C."/>
            <person name="Makela M.R."/>
            <person name="Stajich J."/>
            <person name="Grigoriev I.V."/>
            <person name="Mortensen U.H."/>
            <person name="De Vries R.P."/>
            <person name="Baker S.E."/>
            <person name="Andersen M.R."/>
        </authorList>
    </citation>
    <scope>NUCLEOTIDE SEQUENCE [LARGE SCALE GENOMIC DNA]</scope>
    <source>
        <strain evidence="1 2">CBS 588.65</strain>
    </source>
</reference>
<gene>
    <name evidence="1" type="ORF">BJX63DRAFT_398936</name>
</gene>
<organism evidence="1 2">
    <name type="scientific">Aspergillus granulosus</name>
    <dbReference type="NCBI Taxonomy" id="176169"/>
    <lineage>
        <taxon>Eukaryota</taxon>
        <taxon>Fungi</taxon>
        <taxon>Dikarya</taxon>
        <taxon>Ascomycota</taxon>
        <taxon>Pezizomycotina</taxon>
        <taxon>Eurotiomycetes</taxon>
        <taxon>Eurotiomycetidae</taxon>
        <taxon>Eurotiales</taxon>
        <taxon>Aspergillaceae</taxon>
        <taxon>Aspergillus</taxon>
        <taxon>Aspergillus subgen. Nidulantes</taxon>
    </lineage>
</organism>
<name>A0ABR4H7Z9_9EURO</name>
<proteinExistence type="predicted"/>
<comment type="caution">
    <text evidence="1">The sequence shown here is derived from an EMBL/GenBank/DDBJ whole genome shotgun (WGS) entry which is preliminary data.</text>
</comment>
<dbReference type="EMBL" id="JBFXLT010000057">
    <property type="protein sequence ID" value="KAL2811470.1"/>
    <property type="molecule type" value="Genomic_DNA"/>
</dbReference>
<accession>A0ABR4H7Z9</accession>